<dbReference type="GO" id="GO:0006078">
    <property type="term" value="P:(1-&gt;6)-beta-D-glucan biosynthetic process"/>
    <property type="evidence" value="ECO:0007669"/>
    <property type="project" value="TreeGrafter"/>
</dbReference>
<evidence type="ECO:0000256" key="9">
    <source>
        <dbReference type="ARBA" id="ARBA00023316"/>
    </source>
</evidence>
<feature type="transmembrane region" description="Helical" evidence="10">
    <location>
        <begin position="233"/>
        <end position="257"/>
    </location>
</feature>
<comment type="subcellular location">
    <subcellularLocation>
        <location evidence="1">Endoplasmic reticulum membrane</location>
        <topology evidence="1">Single-pass type I membrane protein</topology>
    </subcellularLocation>
</comment>
<accession>A0A0E9NCE1</accession>
<dbReference type="Proteomes" id="UP000033140">
    <property type="component" value="Unassembled WGS sequence"/>
</dbReference>
<comment type="caution">
    <text evidence="13">The sequence shown here is derived from an EMBL/GenBank/DDBJ whole genome shotgun (WGS) entry which is preliminary data.</text>
</comment>
<evidence type="ECO:0000256" key="8">
    <source>
        <dbReference type="ARBA" id="ARBA00023136"/>
    </source>
</evidence>
<dbReference type="GO" id="GO:0009272">
    <property type="term" value="P:fungal-type cell wall biogenesis"/>
    <property type="evidence" value="ECO:0007669"/>
    <property type="project" value="TreeGrafter"/>
</dbReference>
<evidence type="ECO:0000256" key="4">
    <source>
        <dbReference type="ARBA" id="ARBA00022692"/>
    </source>
</evidence>
<feature type="signal peptide" evidence="11">
    <location>
        <begin position="1"/>
        <end position="22"/>
    </location>
</feature>
<organism evidence="13 14">
    <name type="scientific">Saitoella complicata (strain BCRC 22490 / CBS 7301 / JCM 7358 / NBRC 10748 / NRRL Y-17804)</name>
    <dbReference type="NCBI Taxonomy" id="698492"/>
    <lineage>
        <taxon>Eukaryota</taxon>
        <taxon>Fungi</taxon>
        <taxon>Dikarya</taxon>
        <taxon>Ascomycota</taxon>
        <taxon>Taphrinomycotina</taxon>
        <taxon>Taphrinomycotina incertae sedis</taxon>
        <taxon>Saitoella</taxon>
    </lineage>
</organism>
<evidence type="ECO:0000259" key="12">
    <source>
        <dbReference type="Pfam" id="PF20520"/>
    </source>
</evidence>
<keyword evidence="7 10" id="KW-1133">Transmembrane helix</keyword>
<dbReference type="PANTHER" id="PTHR28285">
    <property type="entry name" value="PROTEIN BIG1"/>
    <property type="match status" value="1"/>
</dbReference>
<protein>
    <recommendedName>
        <fullName evidence="3">Protein BIG1</fullName>
    </recommendedName>
</protein>
<name>A0A0E9NCE1_SAICN</name>
<dbReference type="GO" id="GO:0071555">
    <property type="term" value="P:cell wall organization"/>
    <property type="evidence" value="ECO:0007669"/>
    <property type="project" value="UniProtKB-KW"/>
</dbReference>
<reference evidence="13 14" key="3">
    <citation type="journal article" date="2015" name="Genome Announc.">
        <title>Draft Genome Sequence of the Archiascomycetous Yeast Saitoella complicata.</title>
        <authorList>
            <person name="Yamauchi K."/>
            <person name="Kondo S."/>
            <person name="Hamamoto M."/>
            <person name="Takahashi Y."/>
            <person name="Ogura Y."/>
            <person name="Hayashi T."/>
            <person name="Nishida H."/>
        </authorList>
    </citation>
    <scope>NUCLEOTIDE SEQUENCE [LARGE SCALE GENOMIC DNA]</scope>
    <source>
        <strain evidence="13 14">NRRL Y-17804</strain>
    </source>
</reference>
<keyword evidence="6" id="KW-0256">Endoplasmic reticulum</keyword>
<evidence type="ECO:0000256" key="5">
    <source>
        <dbReference type="ARBA" id="ARBA00022729"/>
    </source>
</evidence>
<feature type="chain" id="PRO_5002430308" description="Protein BIG1" evidence="11">
    <location>
        <begin position="23"/>
        <end position="281"/>
    </location>
</feature>
<gene>
    <name evidence="13" type="ORF">G7K_1297-t1</name>
</gene>
<evidence type="ECO:0000256" key="10">
    <source>
        <dbReference type="SAM" id="Phobius"/>
    </source>
</evidence>
<keyword evidence="9" id="KW-0961">Cell wall biogenesis/degradation</keyword>
<proteinExistence type="inferred from homology"/>
<reference evidence="13 14" key="2">
    <citation type="journal article" date="2014" name="J. Gen. Appl. Microbiol.">
        <title>The early diverging ascomycetous budding yeast Saitoella complicata has three histone deacetylases belonging to the Clr6, Hos2, and Rpd3 lineages.</title>
        <authorList>
            <person name="Nishida H."/>
            <person name="Matsumoto T."/>
            <person name="Kondo S."/>
            <person name="Hamamoto M."/>
            <person name="Yoshikawa H."/>
        </authorList>
    </citation>
    <scope>NUCLEOTIDE SEQUENCE [LARGE SCALE GENOMIC DNA]</scope>
    <source>
        <strain evidence="13 14">NRRL Y-17804</strain>
    </source>
</reference>
<evidence type="ECO:0000313" key="14">
    <source>
        <dbReference type="Proteomes" id="UP000033140"/>
    </source>
</evidence>
<dbReference type="EMBL" id="BACD03000007">
    <property type="protein sequence ID" value="GAO47085.1"/>
    <property type="molecule type" value="Genomic_DNA"/>
</dbReference>
<dbReference type="STRING" id="698492.A0A0E9NCE1"/>
<sequence length="281" mass="29957">MRLSTTALTSLLLAGSAAVVSAFEDSSPFLLLSSQRYPSVSDVKSSSILTASHFESVAYDAISTCSSDTYILVSQPGVHAADFGARNSPHLKRALETAESVLQVPYGRGAVDAERLEQAAVQCGAEVLTVDAQAGTFPVLEEDKKQVIKVEFAPLPREAEARADAVAQNDGFLYALLSSLGSSADYTLVYTSTPPADSPMHVKRSNVITQRRLASLDATSNLKKTGLFATYQFVTPAIFMSLLVSFILLAILSVAISTMAGMKVSYRAFDTDKASGLKKNQ</sequence>
<dbReference type="PANTHER" id="PTHR28285:SF1">
    <property type="entry name" value="PROTEIN BIG1"/>
    <property type="match status" value="1"/>
</dbReference>
<keyword evidence="4 10" id="KW-0812">Transmembrane</keyword>
<evidence type="ECO:0000256" key="3">
    <source>
        <dbReference type="ARBA" id="ARBA00022089"/>
    </source>
</evidence>
<reference evidence="13 14" key="1">
    <citation type="journal article" date="2011" name="J. Gen. Appl. Microbiol.">
        <title>Draft genome sequencing of the enigmatic yeast Saitoella complicata.</title>
        <authorList>
            <person name="Nishida H."/>
            <person name="Hamamoto M."/>
            <person name="Sugiyama J."/>
        </authorList>
    </citation>
    <scope>NUCLEOTIDE SEQUENCE [LARGE SCALE GENOMIC DNA]</scope>
    <source>
        <strain evidence="13 14">NRRL Y-17804</strain>
    </source>
</reference>
<feature type="domain" description="V-type proton ATPase subunit S1/VOA1 transmembrane" evidence="12">
    <location>
        <begin position="232"/>
        <end position="270"/>
    </location>
</feature>
<evidence type="ECO:0000256" key="2">
    <source>
        <dbReference type="ARBA" id="ARBA00008203"/>
    </source>
</evidence>
<dbReference type="OrthoDB" id="9985059at2759"/>
<evidence type="ECO:0000256" key="1">
    <source>
        <dbReference type="ARBA" id="ARBA00004115"/>
    </source>
</evidence>
<dbReference type="InterPro" id="IPR046756">
    <property type="entry name" value="VAS1/VOA1_TM"/>
</dbReference>
<keyword evidence="8 10" id="KW-0472">Membrane</keyword>
<dbReference type="RefSeq" id="XP_019026364.1">
    <property type="nucleotide sequence ID" value="XM_019169114.1"/>
</dbReference>
<evidence type="ECO:0000313" key="13">
    <source>
        <dbReference type="EMBL" id="GAO47085.1"/>
    </source>
</evidence>
<dbReference type="OMA" id="YFTPGIF"/>
<dbReference type="AlphaFoldDB" id="A0A0E9NCE1"/>
<comment type="similarity">
    <text evidence="2">Belongs to the BIG1 family.</text>
</comment>
<dbReference type="GO" id="GO:0005789">
    <property type="term" value="C:endoplasmic reticulum membrane"/>
    <property type="evidence" value="ECO:0007669"/>
    <property type="project" value="UniProtKB-SubCell"/>
</dbReference>
<evidence type="ECO:0000256" key="7">
    <source>
        <dbReference type="ARBA" id="ARBA00022989"/>
    </source>
</evidence>
<keyword evidence="14" id="KW-1185">Reference proteome</keyword>
<evidence type="ECO:0000256" key="11">
    <source>
        <dbReference type="SAM" id="SignalP"/>
    </source>
</evidence>
<dbReference type="InterPro" id="IPR037654">
    <property type="entry name" value="Big1"/>
</dbReference>
<dbReference type="Pfam" id="PF20520">
    <property type="entry name" value="Ac45-VOA1_TM"/>
    <property type="match status" value="1"/>
</dbReference>
<keyword evidence="5 11" id="KW-0732">Signal</keyword>
<evidence type="ECO:0000256" key="6">
    <source>
        <dbReference type="ARBA" id="ARBA00022824"/>
    </source>
</evidence>